<name>A0A1U7MWN9_9CYAN</name>
<feature type="transmembrane region" description="Helical" evidence="1">
    <location>
        <begin position="85"/>
        <end position="105"/>
    </location>
</feature>
<reference evidence="2 3" key="1">
    <citation type="submission" date="2016-10" db="EMBL/GenBank/DDBJ databases">
        <title>Comparative genomics uncovers the prolific and rare metabolic potential of the cyanobacterial genus Moorea.</title>
        <authorList>
            <person name="Leao T."/>
            <person name="Castelao G."/>
            <person name="Korobeynikov A."/>
            <person name="Monroe E.A."/>
            <person name="Podell S."/>
            <person name="Glukhov E."/>
            <person name="Allen E."/>
            <person name="Gerwick W.H."/>
            <person name="Gerwick L."/>
        </authorList>
    </citation>
    <scope>NUCLEOTIDE SEQUENCE [LARGE SCALE GENOMIC DNA]</scope>
    <source>
        <strain evidence="2 3">PNG5-198</strain>
    </source>
</reference>
<evidence type="ECO:0000313" key="2">
    <source>
        <dbReference type="EMBL" id="OLT58113.1"/>
    </source>
</evidence>
<feature type="transmembrane region" description="Helical" evidence="1">
    <location>
        <begin position="167"/>
        <end position="184"/>
    </location>
</feature>
<evidence type="ECO:0000256" key="1">
    <source>
        <dbReference type="SAM" id="Phobius"/>
    </source>
</evidence>
<gene>
    <name evidence="2" type="ORF">BJP37_02685</name>
</gene>
<dbReference type="AlphaFoldDB" id="A0A1U7MWN9"/>
<accession>A0A1U7MWN9</accession>
<feature type="transmembrane region" description="Helical" evidence="1">
    <location>
        <begin position="143"/>
        <end position="161"/>
    </location>
</feature>
<evidence type="ECO:0000313" key="3">
    <source>
        <dbReference type="Proteomes" id="UP000186657"/>
    </source>
</evidence>
<comment type="caution">
    <text evidence="2">The sequence shown here is derived from an EMBL/GenBank/DDBJ whole genome shotgun (WGS) entry which is preliminary data.</text>
</comment>
<feature type="transmembrane region" description="Helical" evidence="1">
    <location>
        <begin position="44"/>
        <end position="65"/>
    </location>
</feature>
<protein>
    <submittedName>
        <fullName evidence="2">Uncharacterized protein</fullName>
    </submittedName>
</protein>
<keyword evidence="1" id="KW-0812">Transmembrane</keyword>
<dbReference type="EMBL" id="MKZS01000001">
    <property type="protein sequence ID" value="OLT58113.1"/>
    <property type="molecule type" value="Genomic_DNA"/>
</dbReference>
<sequence length="193" mass="22669">MDPKKNIQSAISDISDIQPKPYSRPSLRERFFDTLKTKYPNIQALYVTTCIIAIWSGVILISDSWAQGTNLLDEPAPDFALKVVMRHFALLMLGLLMIWIDDLSLQELVVRKKTLIEKDFEEMNSREKLFYHFKTKYPNLSTMYTMIAIIISWCGIWGLLWDIPIQPFWRSLMTIFIGFFLLYIDDFKLDELN</sequence>
<keyword evidence="1" id="KW-1133">Transmembrane helix</keyword>
<keyword evidence="1" id="KW-0472">Membrane</keyword>
<organism evidence="2 3">
    <name type="scientific">Moorena bouillonii PNG</name>
    <dbReference type="NCBI Taxonomy" id="568701"/>
    <lineage>
        <taxon>Bacteria</taxon>
        <taxon>Bacillati</taxon>
        <taxon>Cyanobacteriota</taxon>
        <taxon>Cyanophyceae</taxon>
        <taxon>Coleofasciculales</taxon>
        <taxon>Coleofasciculaceae</taxon>
        <taxon>Moorena</taxon>
    </lineage>
</organism>
<dbReference type="RefSeq" id="WP_075896303.1">
    <property type="nucleotide sequence ID" value="NZ_MKZS01000001.1"/>
</dbReference>
<dbReference type="Proteomes" id="UP000186657">
    <property type="component" value="Unassembled WGS sequence"/>
</dbReference>
<keyword evidence="3" id="KW-1185">Reference proteome</keyword>
<proteinExistence type="predicted"/>